<gene>
    <name evidence="8" type="ORF">IXB28_07575</name>
</gene>
<keyword evidence="3" id="KW-0349">Heme</keyword>
<dbReference type="RefSeq" id="WP_215617966.1">
    <property type="nucleotide sequence ID" value="NZ_JADOER010000005.1"/>
</dbReference>
<evidence type="ECO:0000256" key="1">
    <source>
        <dbReference type="ARBA" id="ARBA00001971"/>
    </source>
</evidence>
<dbReference type="PANTHER" id="PTHR24286">
    <property type="entry name" value="CYTOCHROME P450 26"/>
    <property type="match status" value="1"/>
</dbReference>
<dbReference type="EMBL" id="JADOER010000005">
    <property type="protein sequence ID" value="MBT9312061.1"/>
    <property type="molecule type" value="Genomic_DNA"/>
</dbReference>
<keyword evidence="7" id="KW-0503">Monooxygenase</keyword>
<evidence type="ECO:0000256" key="6">
    <source>
        <dbReference type="ARBA" id="ARBA00023004"/>
    </source>
</evidence>
<comment type="cofactor">
    <cofactor evidence="1">
        <name>heme</name>
        <dbReference type="ChEBI" id="CHEBI:30413"/>
    </cofactor>
</comment>
<evidence type="ECO:0000313" key="8">
    <source>
        <dbReference type="EMBL" id="MBT9312061.1"/>
    </source>
</evidence>
<dbReference type="Pfam" id="PF00067">
    <property type="entry name" value="p450"/>
    <property type="match status" value="1"/>
</dbReference>
<evidence type="ECO:0000256" key="5">
    <source>
        <dbReference type="ARBA" id="ARBA00023002"/>
    </source>
</evidence>
<keyword evidence="6" id="KW-0408">Iron</keyword>
<comment type="caution">
    <text evidence="8">The sequence shown here is derived from an EMBL/GenBank/DDBJ whole genome shotgun (WGS) entry which is preliminary data.</text>
</comment>
<dbReference type="Gene3D" id="1.10.630.10">
    <property type="entry name" value="Cytochrome P450"/>
    <property type="match status" value="1"/>
</dbReference>
<reference evidence="8 9" key="1">
    <citation type="journal article" date="2021" name="Mar. Drugs">
        <title>Genome Reduction and Secondary Metabolism of the Marine Sponge-Associated Cyanobacterium Leptothoe.</title>
        <authorList>
            <person name="Konstantinou D."/>
            <person name="Popin R.V."/>
            <person name="Fewer D.P."/>
            <person name="Sivonen K."/>
            <person name="Gkelis S."/>
        </authorList>
    </citation>
    <scope>NUCLEOTIDE SEQUENCE [LARGE SCALE GENOMIC DNA]</scope>
    <source>
        <strain evidence="8 9">TAU-MAC 1615</strain>
    </source>
</reference>
<accession>A0ABS5Y366</accession>
<dbReference type="Proteomes" id="UP001196661">
    <property type="component" value="Unassembled WGS sequence"/>
</dbReference>
<evidence type="ECO:0000256" key="3">
    <source>
        <dbReference type="ARBA" id="ARBA00022617"/>
    </source>
</evidence>
<sequence length="452" mass="51198">MDITELKHKLLKSHNSQVKLSKRLAKVGYDSKMGRLLRLKPYYSEGITMLKAWRDFLYIRKEHIGNTFFAVDHAIMHTDHDQVKDLMQVEPQLRGNDLGIIRILSDSYMLGNPLSLGTNGQPHTGIRKIFHQALPDPWHHAEALGNYVDDFLTDHTRLGTLHIGNDLPRFMVKILHHLVFRLNVSEEEVTGSRGYIKGLPLATLPTFLSKYLLRFKTGPILKHRKSLVQQYQAAPTWAAYAETGKQNGLTTAEIANGLFDMIHIAGTAGTSALMGSVIGVLCLNDALRHDVIQEINTVWDGSKPPSGDNLRQATLLHKVVLETARLYPPVRFVSQLATRSGDVTVGETKCPFQKGTRLLGSIFTANRDSQRYINPDDFSVDRDFSDLLSWNGHDHERVCPGQALSIELIKVFCMYLFTRYQWRQITEVKWDFEKVTAVTPNELELQGFAKQV</sequence>
<keyword evidence="5" id="KW-0560">Oxidoreductase</keyword>
<evidence type="ECO:0000256" key="4">
    <source>
        <dbReference type="ARBA" id="ARBA00022723"/>
    </source>
</evidence>
<evidence type="ECO:0000256" key="7">
    <source>
        <dbReference type="ARBA" id="ARBA00023033"/>
    </source>
</evidence>
<evidence type="ECO:0000256" key="2">
    <source>
        <dbReference type="ARBA" id="ARBA00010617"/>
    </source>
</evidence>
<evidence type="ECO:0000313" key="9">
    <source>
        <dbReference type="Proteomes" id="UP001196661"/>
    </source>
</evidence>
<comment type="similarity">
    <text evidence="2">Belongs to the cytochrome P450 family.</text>
</comment>
<keyword evidence="4" id="KW-0479">Metal-binding</keyword>
<dbReference type="InterPro" id="IPR001128">
    <property type="entry name" value="Cyt_P450"/>
</dbReference>
<dbReference type="InterPro" id="IPR036396">
    <property type="entry name" value="Cyt_P450_sf"/>
</dbReference>
<dbReference type="PANTHER" id="PTHR24286:SF24">
    <property type="entry name" value="LANOSTEROL 14-ALPHA DEMETHYLASE"/>
    <property type="match status" value="1"/>
</dbReference>
<dbReference type="SUPFAM" id="SSF48264">
    <property type="entry name" value="Cytochrome P450"/>
    <property type="match status" value="1"/>
</dbReference>
<keyword evidence="9" id="KW-1185">Reference proteome</keyword>
<proteinExistence type="inferred from homology"/>
<protein>
    <submittedName>
        <fullName evidence="8">Cytochrome P450</fullName>
    </submittedName>
</protein>
<organism evidence="8 9">
    <name type="scientific">Leptothoe kymatousa TAU-MAC 1615</name>
    <dbReference type="NCBI Taxonomy" id="2364775"/>
    <lineage>
        <taxon>Bacteria</taxon>
        <taxon>Bacillati</taxon>
        <taxon>Cyanobacteriota</taxon>
        <taxon>Cyanophyceae</taxon>
        <taxon>Nodosilineales</taxon>
        <taxon>Cymatolegaceae</taxon>
        <taxon>Leptothoe</taxon>
        <taxon>Leptothoe kymatousa</taxon>
    </lineage>
</organism>
<name>A0ABS5Y366_9CYAN</name>